<dbReference type="PANTHER" id="PTHR43711:SF31">
    <property type="entry name" value="HISTIDINE KINASE"/>
    <property type="match status" value="1"/>
</dbReference>
<organism evidence="10 11">
    <name type="scientific">Pseudoalteromonas ruthenica</name>
    <dbReference type="NCBI Taxonomy" id="151081"/>
    <lineage>
        <taxon>Bacteria</taxon>
        <taxon>Pseudomonadati</taxon>
        <taxon>Pseudomonadota</taxon>
        <taxon>Gammaproteobacteria</taxon>
        <taxon>Alteromonadales</taxon>
        <taxon>Pseudoalteromonadaceae</taxon>
        <taxon>Pseudoalteromonas</taxon>
    </lineage>
</organism>
<dbReference type="Pfam" id="PF00512">
    <property type="entry name" value="HisKA"/>
    <property type="match status" value="1"/>
</dbReference>
<evidence type="ECO:0000259" key="8">
    <source>
        <dbReference type="PROSITE" id="PS50109"/>
    </source>
</evidence>
<dbReference type="InterPro" id="IPR001789">
    <property type="entry name" value="Sig_transdc_resp-reg_receiver"/>
</dbReference>
<dbReference type="FunFam" id="3.30.565.10:FF:000006">
    <property type="entry name" value="Sensor histidine kinase WalK"/>
    <property type="match status" value="1"/>
</dbReference>
<dbReference type="InterPro" id="IPR035965">
    <property type="entry name" value="PAS-like_dom_sf"/>
</dbReference>
<sequence length="660" mass="73166">MKRRILIIDATTVLAMRIKVLLELLDCEVELLHFANLEVIEPNDYDMYILAHGIPMALACELKQTLSGCNVALLAPKAEQGEVFASFAELNKLFIQAQVIYPFYENKEISALLESILEIDGPQSIALPQVLHVSPQDSQAHIQQWLTGAHISVLGAHSLTQALEIVNGTHIDILLCHYQVQGDSGSDVYLQVKRIQSHCRCILLINQGDKANLLEVIRSGVDDVIELPADQSIVLKSVHKAWQTELLKRNNAQLLERLQDTVDALIEKDSLLRVVFKNTPDAVILFARNGSLIDANDAAAKLLNLNQTELAKHTLFQFLSPSSEQTLLQTMRSTSSLNQHSCELEVQTSKRGLIPMVGSFSEIDYHGAIAYAVIFKNVTNLKERQVLLEEARDELEIRVKERTRELELAKDQAEAANRSKSEFLANMSHELRTPMHSILSFSRFGLDKLSNGETPIDKLSKYLNRIHTSGERLLSLLNNLLDLSKLDVGKFPFCPSRADVCKLIESSITDVSGTAMEKHINIKLHDNGVNSHIDCDGAQITQVITNLLGNALKFSTEGSEIDIYLHEDGDNLGVQVVDHGVGIPENELEHVFDKFSQSSQTNRGAGGTGLGLAICREFVALHHGRIHAKQNPKGGTIIEISLPKVQQAQETQAPPHKPVE</sequence>
<dbReference type="CDD" id="cd00082">
    <property type="entry name" value="HisKA"/>
    <property type="match status" value="1"/>
</dbReference>
<dbReference type="SUPFAM" id="SSF52172">
    <property type="entry name" value="CheY-like"/>
    <property type="match status" value="1"/>
</dbReference>
<evidence type="ECO:0000256" key="1">
    <source>
        <dbReference type="ARBA" id="ARBA00000085"/>
    </source>
</evidence>
<dbReference type="CDD" id="cd00075">
    <property type="entry name" value="HATPase"/>
    <property type="match status" value="1"/>
</dbReference>
<evidence type="ECO:0000256" key="4">
    <source>
        <dbReference type="ARBA" id="ARBA00022679"/>
    </source>
</evidence>
<reference evidence="11" key="2">
    <citation type="submission" date="2019-06" db="EMBL/GenBank/DDBJ databases">
        <title>Co-occurence of chitin degradation, pigmentation and bioactivity in marine Pseudoalteromonas.</title>
        <authorList>
            <person name="Sonnenschein E.C."/>
            <person name="Bech P.K."/>
        </authorList>
    </citation>
    <scope>NUCLEOTIDE SEQUENCE [LARGE SCALE GENOMIC DNA]</scope>
    <source>
        <strain evidence="11">S2897</strain>
    </source>
</reference>
<gene>
    <name evidence="10" type="ORF">CWC05_00020</name>
</gene>
<dbReference type="CDD" id="cd00130">
    <property type="entry name" value="PAS"/>
    <property type="match status" value="1"/>
</dbReference>
<dbReference type="SMART" id="SM00091">
    <property type="entry name" value="PAS"/>
    <property type="match status" value="1"/>
</dbReference>
<evidence type="ECO:0000256" key="5">
    <source>
        <dbReference type="ARBA" id="ARBA00022777"/>
    </source>
</evidence>
<feature type="domain" description="PAS" evidence="9">
    <location>
        <begin position="268"/>
        <end position="338"/>
    </location>
</feature>
<dbReference type="Pfam" id="PF00072">
    <property type="entry name" value="Response_reg"/>
    <property type="match status" value="1"/>
</dbReference>
<dbReference type="Gene3D" id="3.40.50.2300">
    <property type="match status" value="1"/>
</dbReference>
<dbReference type="InterPro" id="IPR036097">
    <property type="entry name" value="HisK_dim/P_sf"/>
</dbReference>
<dbReference type="Proteomes" id="UP000305874">
    <property type="component" value="Unassembled WGS sequence"/>
</dbReference>
<keyword evidence="6" id="KW-0902">Two-component regulatory system</keyword>
<keyword evidence="5 10" id="KW-0418">Kinase</keyword>
<dbReference type="InterPro" id="IPR000014">
    <property type="entry name" value="PAS"/>
</dbReference>
<dbReference type="Gene3D" id="3.30.450.20">
    <property type="entry name" value="PAS domain"/>
    <property type="match status" value="1"/>
</dbReference>
<dbReference type="PROSITE" id="PS50007">
    <property type="entry name" value="PIPLC_X_DOMAIN"/>
    <property type="match status" value="1"/>
</dbReference>
<dbReference type="InterPro" id="IPR005467">
    <property type="entry name" value="His_kinase_dom"/>
</dbReference>
<proteinExistence type="predicted"/>
<reference evidence="10 11" key="1">
    <citation type="submission" date="2017-12" db="EMBL/GenBank/DDBJ databases">
        <authorList>
            <person name="Paulsen S."/>
            <person name="Gram L.K."/>
        </authorList>
    </citation>
    <scope>NUCLEOTIDE SEQUENCE [LARGE SCALE GENOMIC DNA]</scope>
    <source>
        <strain evidence="10 11">S2897</strain>
    </source>
</reference>
<dbReference type="InterPro" id="IPR011006">
    <property type="entry name" value="CheY-like_superfamily"/>
</dbReference>
<evidence type="ECO:0000313" key="10">
    <source>
        <dbReference type="EMBL" id="TMP89021.1"/>
    </source>
</evidence>
<evidence type="ECO:0000256" key="7">
    <source>
        <dbReference type="SAM" id="Coils"/>
    </source>
</evidence>
<name>A0A5S3ZAE2_9GAMM</name>
<evidence type="ECO:0000256" key="2">
    <source>
        <dbReference type="ARBA" id="ARBA00012438"/>
    </source>
</evidence>
<dbReference type="Gene3D" id="1.10.287.130">
    <property type="match status" value="1"/>
</dbReference>
<dbReference type="EMBL" id="PNCG01000001">
    <property type="protein sequence ID" value="TMP89021.1"/>
    <property type="molecule type" value="Genomic_DNA"/>
</dbReference>
<comment type="catalytic activity">
    <reaction evidence="1">
        <text>ATP + protein L-histidine = ADP + protein N-phospho-L-histidine.</text>
        <dbReference type="EC" id="2.7.13.3"/>
    </reaction>
</comment>
<accession>A0A5S3ZAE2</accession>
<dbReference type="EC" id="2.7.13.3" evidence="2"/>
<dbReference type="CDD" id="cd00156">
    <property type="entry name" value="REC"/>
    <property type="match status" value="1"/>
</dbReference>
<keyword evidence="3" id="KW-0597">Phosphoprotein</keyword>
<dbReference type="Gene3D" id="3.30.565.10">
    <property type="entry name" value="Histidine kinase-like ATPase, C-terminal domain"/>
    <property type="match status" value="1"/>
</dbReference>
<dbReference type="GO" id="GO:0000155">
    <property type="term" value="F:phosphorelay sensor kinase activity"/>
    <property type="evidence" value="ECO:0007669"/>
    <property type="project" value="InterPro"/>
</dbReference>
<protein>
    <recommendedName>
        <fullName evidence="2">histidine kinase</fullName>
        <ecNumber evidence="2">2.7.13.3</ecNumber>
    </recommendedName>
</protein>
<dbReference type="InterPro" id="IPR004358">
    <property type="entry name" value="Sig_transdc_His_kin-like_C"/>
</dbReference>
<evidence type="ECO:0000256" key="3">
    <source>
        <dbReference type="ARBA" id="ARBA00022553"/>
    </source>
</evidence>
<dbReference type="PANTHER" id="PTHR43711">
    <property type="entry name" value="TWO-COMPONENT HISTIDINE KINASE"/>
    <property type="match status" value="1"/>
</dbReference>
<dbReference type="SUPFAM" id="SSF47384">
    <property type="entry name" value="Homodimeric domain of signal transducing histidine kinase"/>
    <property type="match status" value="1"/>
</dbReference>
<dbReference type="SUPFAM" id="SSF55874">
    <property type="entry name" value="ATPase domain of HSP90 chaperone/DNA topoisomerase II/histidine kinase"/>
    <property type="match status" value="1"/>
</dbReference>
<feature type="coiled-coil region" evidence="7">
    <location>
        <begin position="378"/>
        <end position="426"/>
    </location>
</feature>
<dbReference type="GO" id="GO:0005886">
    <property type="term" value="C:plasma membrane"/>
    <property type="evidence" value="ECO:0007669"/>
    <property type="project" value="UniProtKB-ARBA"/>
</dbReference>
<dbReference type="InterPro" id="IPR036890">
    <property type="entry name" value="HATPase_C_sf"/>
</dbReference>
<dbReference type="SMART" id="SM00387">
    <property type="entry name" value="HATPase_c"/>
    <property type="match status" value="1"/>
</dbReference>
<evidence type="ECO:0000313" key="11">
    <source>
        <dbReference type="Proteomes" id="UP000305874"/>
    </source>
</evidence>
<feature type="domain" description="Histidine kinase" evidence="8">
    <location>
        <begin position="426"/>
        <end position="646"/>
    </location>
</feature>
<evidence type="ECO:0000256" key="6">
    <source>
        <dbReference type="ARBA" id="ARBA00023012"/>
    </source>
</evidence>
<dbReference type="InterPro" id="IPR003661">
    <property type="entry name" value="HisK_dim/P_dom"/>
</dbReference>
<comment type="caution">
    <text evidence="10">The sequence shown here is derived from an EMBL/GenBank/DDBJ whole genome shotgun (WGS) entry which is preliminary data.</text>
</comment>
<dbReference type="PROSITE" id="PS50109">
    <property type="entry name" value="HIS_KIN"/>
    <property type="match status" value="1"/>
</dbReference>
<dbReference type="InterPro" id="IPR050736">
    <property type="entry name" value="Sensor_HK_Regulatory"/>
</dbReference>
<dbReference type="NCBIfam" id="TIGR00229">
    <property type="entry name" value="sensory_box"/>
    <property type="match status" value="1"/>
</dbReference>
<dbReference type="PROSITE" id="PS50112">
    <property type="entry name" value="PAS"/>
    <property type="match status" value="1"/>
</dbReference>
<dbReference type="PRINTS" id="PR00344">
    <property type="entry name" value="BCTRLSENSOR"/>
</dbReference>
<dbReference type="SMART" id="SM00388">
    <property type="entry name" value="HisKA"/>
    <property type="match status" value="1"/>
</dbReference>
<keyword evidence="7" id="KW-0175">Coiled coil</keyword>
<dbReference type="AlphaFoldDB" id="A0A5S3ZAE2"/>
<dbReference type="InterPro" id="IPR003594">
    <property type="entry name" value="HATPase_dom"/>
</dbReference>
<dbReference type="Pfam" id="PF13426">
    <property type="entry name" value="PAS_9"/>
    <property type="match status" value="1"/>
</dbReference>
<evidence type="ECO:0000259" key="9">
    <source>
        <dbReference type="PROSITE" id="PS50112"/>
    </source>
</evidence>
<keyword evidence="4" id="KW-0808">Transferase</keyword>
<dbReference type="SUPFAM" id="SSF55785">
    <property type="entry name" value="PYP-like sensor domain (PAS domain)"/>
    <property type="match status" value="1"/>
</dbReference>
<dbReference type="Pfam" id="PF02518">
    <property type="entry name" value="HATPase_c"/>
    <property type="match status" value="1"/>
</dbReference>